<proteinExistence type="inferred from homology"/>
<evidence type="ECO:0000313" key="12">
    <source>
        <dbReference type="EMBL" id="KAK0387780.1"/>
    </source>
</evidence>
<keyword evidence="4 9" id="KW-1003">Cell membrane</keyword>
<feature type="transmembrane region" description="Helical" evidence="11">
    <location>
        <begin position="88"/>
        <end position="107"/>
    </location>
</feature>
<feature type="transmembrane region" description="Helical" evidence="11">
    <location>
        <begin position="261"/>
        <end position="283"/>
    </location>
</feature>
<accession>A0AA39GI48</accession>
<dbReference type="PANTHER" id="PTHR43057">
    <property type="entry name" value="ARSENITE EFFLUX TRANSPORTER"/>
    <property type="match status" value="1"/>
</dbReference>
<dbReference type="GO" id="GO:0015105">
    <property type="term" value="F:arsenite transmembrane transporter activity"/>
    <property type="evidence" value="ECO:0007669"/>
    <property type="project" value="TreeGrafter"/>
</dbReference>
<feature type="transmembrane region" description="Helical" evidence="11">
    <location>
        <begin position="186"/>
        <end position="210"/>
    </location>
</feature>
<evidence type="ECO:0000256" key="10">
    <source>
        <dbReference type="SAM" id="MobiDB-lite"/>
    </source>
</evidence>
<sequence>MGERHANLRHGHDGTDTKLADVEKAVPSKDGPTPQDTLEEESSSKSAFKSLGLLDRFLAVWILLAMIIGVLLGNFVPQTGPALDKGKFVGVSVPIAVGLLVMMYPILCKVRYESLIEILKHPGLWKQIIFSIIVNWIVAPFLMLALAWAFLPDKTDLRTGLILVGLGRCIAMVLIWNGLAGGDAEYCAMLVAVNSILQIILFAPLAIFFIRVISHESTGDAISYSVVATSVAVFLGIPLAAAIITRFGLRAVAGPAWFERVFLRWASPWSLIGLLYTIIVLFASKGHAVVHQIVSVVRVAAPLLVYFIVIFFVTLAVTKKLGFGYELATTQSFTAASNNFELAIAVAVATYGQDSDQALAATVGPLIEVPVLLGLVYVARLAGRRWSWK</sequence>
<comment type="similarity">
    <text evidence="2 9">Belongs to the arsenical resistance-3 (ACR3) (TC 2.A.59) family.</text>
</comment>
<dbReference type="NCBIfam" id="TIGR00832">
    <property type="entry name" value="acr3"/>
    <property type="match status" value="1"/>
</dbReference>
<dbReference type="PANTHER" id="PTHR43057:SF1">
    <property type="entry name" value="ARSENICAL-RESISTANCE PROTEIN 3"/>
    <property type="match status" value="1"/>
</dbReference>
<keyword evidence="6" id="KW-0059">Arsenical resistance</keyword>
<evidence type="ECO:0000256" key="4">
    <source>
        <dbReference type="ARBA" id="ARBA00022475"/>
    </source>
</evidence>
<comment type="caution">
    <text evidence="12">The sequence shown here is derived from an EMBL/GenBank/DDBJ whole genome shotgun (WGS) entry which is preliminary data.</text>
</comment>
<organism evidence="12 13">
    <name type="scientific">Sarocladium strictum</name>
    <name type="common">Black bundle disease fungus</name>
    <name type="synonym">Acremonium strictum</name>
    <dbReference type="NCBI Taxonomy" id="5046"/>
    <lineage>
        <taxon>Eukaryota</taxon>
        <taxon>Fungi</taxon>
        <taxon>Dikarya</taxon>
        <taxon>Ascomycota</taxon>
        <taxon>Pezizomycotina</taxon>
        <taxon>Sordariomycetes</taxon>
        <taxon>Hypocreomycetidae</taxon>
        <taxon>Hypocreales</taxon>
        <taxon>Sarocladiaceae</taxon>
        <taxon>Sarocladium</taxon>
    </lineage>
</organism>
<gene>
    <name evidence="12" type="ORF">NLU13_4025</name>
</gene>
<dbReference type="Proteomes" id="UP001175261">
    <property type="component" value="Unassembled WGS sequence"/>
</dbReference>
<dbReference type="Pfam" id="PF01758">
    <property type="entry name" value="SBF"/>
    <property type="match status" value="1"/>
</dbReference>
<dbReference type="PIRSF" id="PIRSF005508">
    <property type="entry name" value="Acr3"/>
    <property type="match status" value="1"/>
</dbReference>
<dbReference type="AlphaFoldDB" id="A0AA39GI48"/>
<reference evidence="12" key="1">
    <citation type="submission" date="2022-10" db="EMBL/GenBank/DDBJ databases">
        <title>Determination and structural analysis of whole genome sequence of Sarocladium strictum F4-1.</title>
        <authorList>
            <person name="Hu L."/>
            <person name="Jiang Y."/>
        </authorList>
    </citation>
    <scope>NUCLEOTIDE SEQUENCE</scope>
    <source>
        <strain evidence="12">F4-1</strain>
    </source>
</reference>
<dbReference type="GO" id="GO:0005886">
    <property type="term" value="C:plasma membrane"/>
    <property type="evidence" value="ECO:0007669"/>
    <property type="project" value="UniProtKB-SubCell"/>
</dbReference>
<keyword evidence="3 9" id="KW-0813">Transport</keyword>
<dbReference type="Gene3D" id="1.20.1530.20">
    <property type="match status" value="1"/>
</dbReference>
<protein>
    <recommendedName>
        <fullName evidence="14">Arsenical-resistance protein</fullName>
    </recommendedName>
</protein>
<feature type="transmembrane region" description="Helical" evidence="11">
    <location>
        <begin position="358"/>
        <end position="379"/>
    </location>
</feature>
<feature type="transmembrane region" description="Helical" evidence="11">
    <location>
        <begin position="222"/>
        <end position="249"/>
    </location>
</feature>
<evidence type="ECO:0000313" key="13">
    <source>
        <dbReference type="Proteomes" id="UP001175261"/>
    </source>
</evidence>
<evidence type="ECO:0000256" key="11">
    <source>
        <dbReference type="SAM" id="Phobius"/>
    </source>
</evidence>
<name>A0AA39GI48_SARSR</name>
<evidence type="ECO:0008006" key="14">
    <source>
        <dbReference type="Google" id="ProtNLM"/>
    </source>
</evidence>
<dbReference type="GO" id="GO:0015297">
    <property type="term" value="F:antiporter activity"/>
    <property type="evidence" value="ECO:0007669"/>
    <property type="project" value="UniProtKB-UniRule"/>
</dbReference>
<dbReference type="InterPro" id="IPR004706">
    <property type="entry name" value="Arsenical-R_Acr3"/>
</dbReference>
<evidence type="ECO:0000256" key="6">
    <source>
        <dbReference type="ARBA" id="ARBA00022849"/>
    </source>
</evidence>
<comment type="subcellular location">
    <subcellularLocation>
        <location evidence="1 9">Cell membrane</location>
        <topology evidence="1 9">Multi-pass membrane protein</topology>
    </subcellularLocation>
</comment>
<evidence type="ECO:0000256" key="5">
    <source>
        <dbReference type="ARBA" id="ARBA00022692"/>
    </source>
</evidence>
<keyword evidence="8 9" id="KW-0472">Membrane</keyword>
<dbReference type="GO" id="GO:0046685">
    <property type="term" value="P:response to arsenic-containing substance"/>
    <property type="evidence" value="ECO:0007669"/>
    <property type="project" value="UniProtKB-KW"/>
</dbReference>
<feature type="transmembrane region" description="Helical" evidence="11">
    <location>
        <begin position="303"/>
        <end position="321"/>
    </location>
</feature>
<evidence type="ECO:0000256" key="7">
    <source>
        <dbReference type="ARBA" id="ARBA00022989"/>
    </source>
</evidence>
<dbReference type="GO" id="GO:0015104">
    <property type="term" value="F:antimonite transmembrane transporter activity"/>
    <property type="evidence" value="ECO:0007669"/>
    <property type="project" value="TreeGrafter"/>
</dbReference>
<evidence type="ECO:0000256" key="8">
    <source>
        <dbReference type="ARBA" id="ARBA00023136"/>
    </source>
</evidence>
<dbReference type="EMBL" id="JAPDFR010000003">
    <property type="protein sequence ID" value="KAK0387780.1"/>
    <property type="molecule type" value="Genomic_DNA"/>
</dbReference>
<dbReference type="FunFam" id="1.20.1530.20:FF:000009">
    <property type="entry name" value="Arsenite transporter, ACR3 family"/>
    <property type="match status" value="1"/>
</dbReference>
<feature type="transmembrane region" description="Helical" evidence="11">
    <location>
        <begin position="128"/>
        <end position="151"/>
    </location>
</feature>
<dbReference type="InterPro" id="IPR002657">
    <property type="entry name" value="BilAc:Na_symport/Acr3"/>
</dbReference>
<evidence type="ECO:0000256" key="1">
    <source>
        <dbReference type="ARBA" id="ARBA00004651"/>
    </source>
</evidence>
<feature type="transmembrane region" description="Helical" evidence="11">
    <location>
        <begin position="57"/>
        <end position="76"/>
    </location>
</feature>
<keyword evidence="7 9" id="KW-1133">Transmembrane helix</keyword>
<feature type="transmembrane region" description="Helical" evidence="11">
    <location>
        <begin position="157"/>
        <end position="179"/>
    </location>
</feature>
<evidence type="ECO:0000256" key="9">
    <source>
        <dbReference type="PIRNR" id="PIRNR005508"/>
    </source>
</evidence>
<keyword evidence="5 9" id="KW-0812">Transmembrane</keyword>
<evidence type="ECO:0000256" key="3">
    <source>
        <dbReference type="ARBA" id="ARBA00022448"/>
    </source>
</evidence>
<keyword evidence="13" id="KW-1185">Reference proteome</keyword>
<evidence type="ECO:0000256" key="2">
    <source>
        <dbReference type="ARBA" id="ARBA00010110"/>
    </source>
</evidence>
<feature type="compositionally biased region" description="Basic and acidic residues" evidence="10">
    <location>
        <begin position="1"/>
        <end position="27"/>
    </location>
</feature>
<feature type="region of interest" description="Disordered" evidence="10">
    <location>
        <begin position="1"/>
        <end position="42"/>
    </location>
</feature>
<dbReference type="InterPro" id="IPR038770">
    <property type="entry name" value="Na+/solute_symporter_sf"/>
</dbReference>